<dbReference type="EMBL" id="LKCN02000026">
    <property type="protein sequence ID" value="RCI07531.1"/>
    <property type="molecule type" value="Genomic_DNA"/>
</dbReference>
<name>A0A367KZD4_9HYPO</name>
<dbReference type="OrthoDB" id="440160at2759"/>
<dbReference type="GO" id="GO:0006506">
    <property type="term" value="P:GPI anchor biosynthetic process"/>
    <property type="evidence" value="ECO:0007669"/>
    <property type="project" value="UniProtKB-UniPathway"/>
</dbReference>
<gene>
    <name evidence="3" type="ORF">L249_1585</name>
</gene>
<dbReference type="GO" id="GO:0016020">
    <property type="term" value="C:membrane"/>
    <property type="evidence" value="ECO:0007669"/>
    <property type="project" value="GOC"/>
</dbReference>
<comment type="caution">
    <text evidence="3">The sequence shown here is derived from an EMBL/GenBank/DDBJ whole genome shotgun (WGS) entry which is preliminary data.</text>
</comment>
<protein>
    <recommendedName>
        <fullName evidence="2">N-acetylglucosaminylphosphatidylinositol deacetylase</fullName>
        <ecNumber evidence="2">3.5.1.89</ecNumber>
    </recommendedName>
</protein>
<evidence type="ECO:0000256" key="1">
    <source>
        <dbReference type="ARBA" id="ARBA00006066"/>
    </source>
</evidence>
<dbReference type="Pfam" id="PF02585">
    <property type="entry name" value="PIG-L"/>
    <property type="match status" value="1"/>
</dbReference>
<organism evidence="3 4">
    <name type="scientific">Ophiocordyceps polyrhachis-furcata BCC 54312</name>
    <dbReference type="NCBI Taxonomy" id="1330021"/>
    <lineage>
        <taxon>Eukaryota</taxon>
        <taxon>Fungi</taxon>
        <taxon>Dikarya</taxon>
        <taxon>Ascomycota</taxon>
        <taxon>Pezizomycotina</taxon>
        <taxon>Sordariomycetes</taxon>
        <taxon>Hypocreomycetidae</taxon>
        <taxon>Hypocreales</taxon>
        <taxon>Ophiocordycipitaceae</taxon>
        <taxon>Ophiocordyceps</taxon>
    </lineage>
</organism>
<dbReference type="InterPro" id="IPR003737">
    <property type="entry name" value="GlcNAc_PI_deacetylase-related"/>
</dbReference>
<dbReference type="UniPathway" id="UPA00196"/>
<dbReference type="PANTHER" id="PTHR12993:SF11">
    <property type="entry name" value="N-ACETYLGLUCOSAMINYL-PHOSPHATIDYLINOSITOL DE-N-ACETYLASE"/>
    <property type="match status" value="1"/>
</dbReference>
<accession>A0A367KZD4</accession>
<dbReference type="GO" id="GO:0005783">
    <property type="term" value="C:endoplasmic reticulum"/>
    <property type="evidence" value="ECO:0007669"/>
    <property type="project" value="TreeGrafter"/>
</dbReference>
<dbReference type="SUPFAM" id="SSF102588">
    <property type="entry name" value="LmbE-like"/>
    <property type="match status" value="1"/>
</dbReference>
<comment type="similarity">
    <text evidence="1">Belongs to the PIGL family.</text>
</comment>
<dbReference type="STRING" id="1330021.A0A367KZD4"/>
<reference evidence="3 4" key="1">
    <citation type="journal article" date="2015" name="BMC Genomics">
        <title>Insights from the genome of Ophiocordyceps polyrhachis-furcata to pathogenicity and host specificity in insect fungi.</title>
        <authorList>
            <person name="Wichadakul D."/>
            <person name="Kobmoo N."/>
            <person name="Ingsriswang S."/>
            <person name="Tangphatsornruang S."/>
            <person name="Chantasingh D."/>
            <person name="Luangsa-ard J.J."/>
            <person name="Eurwilaichitr L."/>
        </authorList>
    </citation>
    <scope>NUCLEOTIDE SEQUENCE [LARGE SCALE GENOMIC DNA]</scope>
    <source>
        <strain evidence="3 4">BCC 54312</strain>
    </source>
</reference>
<dbReference type="Gene3D" id="3.40.50.10320">
    <property type="entry name" value="LmbE-like"/>
    <property type="match status" value="1"/>
</dbReference>
<proteinExistence type="inferred from homology"/>
<keyword evidence="4" id="KW-1185">Reference proteome</keyword>
<evidence type="ECO:0000313" key="3">
    <source>
        <dbReference type="EMBL" id="RCI07531.1"/>
    </source>
</evidence>
<dbReference type="PANTHER" id="PTHR12993">
    <property type="entry name" value="N-ACETYLGLUCOSAMINYL-PHOSPHATIDYLINOSITOL DE-N-ACETYLASE-RELATED"/>
    <property type="match status" value="1"/>
</dbReference>
<dbReference type="InterPro" id="IPR024078">
    <property type="entry name" value="LmbE-like_dom_sf"/>
</dbReference>
<evidence type="ECO:0000313" key="4">
    <source>
        <dbReference type="Proteomes" id="UP000253664"/>
    </source>
</evidence>
<evidence type="ECO:0000256" key="2">
    <source>
        <dbReference type="ARBA" id="ARBA00012176"/>
    </source>
</evidence>
<dbReference type="Proteomes" id="UP000253664">
    <property type="component" value="Unassembled WGS sequence"/>
</dbReference>
<dbReference type="AlphaFoldDB" id="A0A367KZD4"/>
<dbReference type="GO" id="GO:0000225">
    <property type="term" value="F:N-acetylglucosaminylphosphatidylinositol deacetylase activity"/>
    <property type="evidence" value="ECO:0007669"/>
    <property type="project" value="UniProtKB-EC"/>
</dbReference>
<dbReference type="EC" id="3.5.1.89" evidence="2"/>
<sequence length="297" mass="32973">MALWLYLSAIATGILALVLTLSTTKTISSILAGQRHQQPQLRNRRICLLIAHPDDEAMFFAPTVLALSRPETGNHVKILCLSTGDARGLGSVRRTELVRSGVLLGLRGEDDVFVVDDPTNFPDSMTKTWPTDRIASLLASAFTSKPSSKPTIDVLITFDRAGVSSHPNHISLYHGAKAFVNGLASDEEVVVDLYALSSVNVLRKYISVFDLFLSVFFSERAVSAGVGVGASQEVKREMEEVDHHPSSLVFVSDWSGFIAARRAMMHAHRSQMVWFRHLYILFSRYMVINDLRLEKSR</sequence>